<proteinExistence type="predicted"/>
<gene>
    <name evidence="1" type="ORF">HPBE_LOCUS4487</name>
</gene>
<accession>A0A3P7XNY8</accession>
<organism evidence="1">
    <name type="scientific">Heligmosomoides polygyrus</name>
    <name type="common">Parasitic roundworm</name>
    <dbReference type="NCBI Taxonomy" id="6339"/>
    <lineage>
        <taxon>Eukaryota</taxon>
        <taxon>Metazoa</taxon>
        <taxon>Ecdysozoa</taxon>
        <taxon>Nematoda</taxon>
        <taxon>Chromadorea</taxon>
        <taxon>Rhabditida</taxon>
        <taxon>Rhabditina</taxon>
        <taxon>Rhabditomorpha</taxon>
        <taxon>Strongyloidea</taxon>
        <taxon>Heligmosomidae</taxon>
        <taxon>Heligmosomoides</taxon>
    </lineage>
</organism>
<name>A0A3P7XNY8_HELPZ</name>
<evidence type="ECO:0000313" key="1">
    <source>
        <dbReference type="EMBL" id="VDO61427.1"/>
    </source>
</evidence>
<dbReference type="OrthoDB" id="5863679at2759"/>
<protein>
    <submittedName>
        <fullName evidence="1 3">Uncharacterized protein</fullName>
    </submittedName>
</protein>
<keyword evidence="2" id="KW-1185">Reference proteome</keyword>
<reference evidence="3" key="2">
    <citation type="submission" date="2019-09" db="UniProtKB">
        <authorList>
            <consortium name="WormBaseParasite"/>
        </authorList>
    </citation>
    <scope>IDENTIFICATION</scope>
</reference>
<sequence>MAAVKNAENHRDSHWLGQIPNQRAFTLLILTTIPDMPSESSWRKGRAVELSCDKQEEAIPPVPDRRYLSTIKCTRVFLTDDQNNARPPTFAQFAKTIKSIAEFANVLLIRYVSDSAAAEERVPLPVDLNEVLKKLGETYETHLSDQLKTCRKFLEGHIWYEYYAARDDGLLDIPEDERENYIVADWDVSKNIKAMDNILFEVNP</sequence>
<evidence type="ECO:0000313" key="3">
    <source>
        <dbReference type="WBParaSite" id="HPBE_0000448601-mRNA-1"/>
    </source>
</evidence>
<reference evidence="1 2" key="1">
    <citation type="submission" date="2018-11" db="EMBL/GenBank/DDBJ databases">
        <authorList>
            <consortium name="Pathogen Informatics"/>
        </authorList>
    </citation>
    <scope>NUCLEOTIDE SEQUENCE [LARGE SCALE GENOMIC DNA]</scope>
</reference>
<dbReference type="EMBL" id="UZAH01025322">
    <property type="protein sequence ID" value="VDO61427.1"/>
    <property type="molecule type" value="Genomic_DNA"/>
</dbReference>
<dbReference type="AlphaFoldDB" id="A0A3P7XNY8"/>
<evidence type="ECO:0000313" key="2">
    <source>
        <dbReference type="Proteomes" id="UP000050761"/>
    </source>
</evidence>
<dbReference type="WBParaSite" id="HPBE_0000448601-mRNA-1">
    <property type="protein sequence ID" value="HPBE_0000448601-mRNA-1"/>
    <property type="gene ID" value="HPBE_0000448601"/>
</dbReference>
<dbReference type="Proteomes" id="UP000050761">
    <property type="component" value="Unassembled WGS sequence"/>
</dbReference>